<evidence type="ECO:0000256" key="1">
    <source>
        <dbReference type="SAM" id="Coils"/>
    </source>
</evidence>
<dbReference type="EMBL" id="JBHDIY010000002">
    <property type="protein sequence ID" value="MFL4469291.1"/>
    <property type="molecule type" value="Genomic_DNA"/>
</dbReference>
<dbReference type="Proteomes" id="UP001627408">
    <property type="component" value="Unassembled WGS sequence"/>
</dbReference>
<evidence type="ECO:0000256" key="2">
    <source>
        <dbReference type="SAM" id="MobiDB-lite"/>
    </source>
</evidence>
<keyword evidence="3" id="KW-0472">Membrane</keyword>
<keyword evidence="5" id="KW-1185">Reference proteome</keyword>
<reference evidence="4 5" key="1">
    <citation type="submission" date="2024-08" db="EMBL/GenBank/DDBJ databases">
        <title>Tateyamaria sp. nov., isolated from marine algae.</title>
        <authorList>
            <person name="Choi B.J."/>
            <person name="Kim J.M."/>
            <person name="Lee J.K."/>
            <person name="Choi D.G."/>
            <person name="Bayburt H."/>
            <person name="Baek J.H."/>
            <person name="Han D.M."/>
            <person name="Jeon C.O."/>
        </authorList>
    </citation>
    <scope>NUCLEOTIDE SEQUENCE [LARGE SCALE GENOMIC DNA]</scope>
    <source>
        <strain evidence="4 5">KMU-156</strain>
    </source>
</reference>
<feature type="coiled-coil region" evidence="1">
    <location>
        <begin position="281"/>
        <end position="329"/>
    </location>
</feature>
<feature type="compositionally biased region" description="Polar residues" evidence="2">
    <location>
        <begin position="12"/>
        <end position="43"/>
    </location>
</feature>
<dbReference type="InterPro" id="IPR050445">
    <property type="entry name" value="Bact_polysacc_biosynth/exp"/>
</dbReference>
<keyword evidence="3" id="KW-1133">Transmembrane helix</keyword>
<evidence type="ECO:0000256" key="3">
    <source>
        <dbReference type="SAM" id="Phobius"/>
    </source>
</evidence>
<keyword evidence="1" id="KW-0175">Coiled coil</keyword>
<keyword evidence="3" id="KW-0812">Transmembrane</keyword>
<gene>
    <name evidence="4" type="ORF">ACERZ8_05180</name>
</gene>
<feature type="transmembrane region" description="Helical" evidence="3">
    <location>
        <begin position="68"/>
        <end position="90"/>
    </location>
</feature>
<evidence type="ECO:0000313" key="5">
    <source>
        <dbReference type="Proteomes" id="UP001627408"/>
    </source>
</evidence>
<feature type="region of interest" description="Disordered" evidence="2">
    <location>
        <begin position="1"/>
        <end position="57"/>
    </location>
</feature>
<dbReference type="PANTHER" id="PTHR32309">
    <property type="entry name" value="TYROSINE-PROTEIN KINASE"/>
    <property type="match status" value="1"/>
</dbReference>
<dbReference type="RefSeq" id="WP_407591070.1">
    <property type="nucleotide sequence ID" value="NZ_JBHDIY010000002.1"/>
</dbReference>
<evidence type="ECO:0000313" key="4">
    <source>
        <dbReference type="EMBL" id="MFL4469291.1"/>
    </source>
</evidence>
<organism evidence="4 5">
    <name type="scientific">Tateyamaria armeniaca</name>
    <dbReference type="NCBI Taxonomy" id="2518930"/>
    <lineage>
        <taxon>Bacteria</taxon>
        <taxon>Pseudomonadati</taxon>
        <taxon>Pseudomonadota</taxon>
        <taxon>Alphaproteobacteria</taxon>
        <taxon>Rhodobacterales</taxon>
        <taxon>Roseobacteraceae</taxon>
        <taxon>Tateyamaria</taxon>
    </lineage>
</organism>
<protein>
    <submittedName>
        <fullName evidence="4">Capsule biosynthesis protein</fullName>
    </submittedName>
</protein>
<proteinExistence type="predicted"/>
<dbReference type="PANTHER" id="PTHR32309:SF13">
    <property type="entry name" value="FERRIC ENTEROBACTIN TRANSPORT PROTEIN FEPE"/>
    <property type="match status" value="1"/>
</dbReference>
<name>A0ABW8UQD1_9RHOB</name>
<feature type="transmembrane region" description="Helical" evidence="3">
    <location>
        <begin position="404"/>
        <end position="426"/>
    </location>
</feature>
<accession>A0ABW8UQD1</accession>
<sequence length="430" mass="47196">MQQPSPQPQPDAETQSANPATSRAPTATPETAKPQTAEPQNSEARIATLPLPVTPAPAHRARTRGRHWFLALSFLLVCAAPVAATAYYLWTYAADQYASNLAFSVRSEEQGSAVELLGGVTELSGSSSADTDILFAYLTSQELVSKVNDRLDLARVWSRVPITSDPVFAYDPTGTIEDLLAHWQRKISIIYDSGTRLIDVRVLAFDPGDAQAVAQAVMDESTAMINALSDIARDDAIKYARDELAVSSGRLKEARQALTRFRNRTQIVDPSIDTQNQMGVLVTLQRQLADALIEFDLLQDTTRAGDPRISQATRRVDVIQKRIDAERQKLGLGTGAEGGVVFADLVGEYEGLIVDREFAEAAYTSALATHDAALAEARRQSRYLAAHIRPTLAQQAEYPERMKFVLLVALFGFLAWTILSLVYYSLRDRA</sequence>
<comment type="caution">
    <text evidence="4">The sequence shown here is derived from an EMBL/GenBank/DDBJ whole genome shotgun (WGS) entry which is preliminary data.</text>
</comment>